<feature type="region of interest" description="Disordered" evidence="4">
    <location>
        <begin position="913"/>
        <end position="997"/>
    </location>
</feature>
<dbReference type="InterPro" id="IPR001611">
    <property type="entry name" value="Leu-rich_rpt"/>
</dbReference>
<comment type="caution">
    <text evidence="6">The sequence shown here is derived from an EMBL/GenBank/DDBJ whole genome shotgun (WGS) entry which is preliminary data.</text>
</comment>
<reference evidence="7" key="1">
    <citation type="journal article" date="2023" name="Commun. Biol.">
        <title>Genome analysis of Parmales, the sister group of diatoms, reveals the evolutionary specialization of diatoms from phago-mixotrophs to photoautotrophs.</title>
        <authorList>
            <person name="Ban H."/>
            <person name="Sato S."/>
            <person name="Yoshikawa S."/>
            <person name="Yamada K."/>
            <person name="Nakamura Y."/>
            <person name="Ichinomiya M."/>
            <person name="Sato N."/>
            <person name="Blanc-Mathieu R."/>
            <person name="Endo H."/>
            <person name="Kuwata A."/>
            <person name="Ogata H."/>
        </authorList>
    </citation>
    <scope>NUCLEOTIDE SEQUENCE [LARGE SCALE GENOMIC DNA]</scope>
    <source>
        <strain evidence="7">NIES 3700</strain>
    </source>
</reference>
<dbReference type="EMBL" id="BRXW01000159">
    <property type="protein sequence ID" value="GMI11144.1"/>
    <property type="molecule type" value="Genomic_DNA"/>
</dbReference>
<keyword evidence="2" id="KW-0677">Repeat</keyword>
<evidence type="ECO:0000256" key="1">
    <source>
        <dbReference type="ARBA" id="ARBA00022614"/>
    </source>
</evidence>
<evidence type="ECO:0000313" key="7">
    <source>
        <dbReference type="Proteomes" id="UP001165122"/>
    </source>
</evidence>
<evidence type="ECO:0000256" key="2">
    <source>
        <dbReference type="ARBA" id="ARBA00022737"/>
    </source>
</evidence>
<dbReference type="AlphaFoldDB" id="A0A9W7FFI5"/>
<feature type="region of interest" description="Disordered" evidence="4">
    <location>
        <begin position="1201"/>
        <end position="1253"/>
    </location>
</feature>
<dbReference type="Pfam" id="PF13855">
    <property type="entry name" value="LRR_8"/>
    <property type="match status" value="1"/>
</dbReference>
<evidence type="ECO:0000256" key="3">
    <source>
        <dbReference type="SAM" id="Coils"/>
    </source>
</evidence>
<dbReference type="PANTHER" id="PTHR48051">
    <property type="match status" value="1"/>
</dbReference>
<dbReference type="SMART" id="SM00456">
    <property type="entry name" value="WW"/>
    <property type="match status" value="2"/>
</dbReference>
<protein>
    <recommendedName>
        <fullName evidence="5">WW domain-containing protein</fullName>
    </recommendedName>
</protein>
<dbReference type="PROSITE" id="PS51450">
    <property type="entry name" value="LRR"/>
    <property type="match status" value="1"/>
</dbReference>
<dbReference type="Proteomes" id="UP001165122">
    <property type="component" value="Unassembled WGS sequence"/>
</dbReference>
<accession>A0A9W7FFI5</accession>
<gene>
    <name evidence="6" type="ORF">TrLO_g15518</name>
</gene>
<dbReference type="OrthoDB" id="5985090at2759"/>
<dbReference type="InterPro" id="IPR032675">
    <property type="entry name" value="LRR_dom_sf"/>
</dbReference>
<dbReference type="GO" id="GO:0005737">
    <property type="term" value="C:cytoplasm"/>
    <property type="evidence" value="ECO:0007669"/>
    <property type="project" value="TreeGrafter"/>
</dbReference>
<keyword evidence="7" id="KW-1185">Reference proteome</keyword>
<evidence type="ECO:0000256" key="4">
    <source>
        <dbReference type="SAM" id="MobiDB-lite"/>
    </source>
</evidence>
<evidence type="ECO:0000313" key="6">
    <source>
        <dbReference type="EMBL" id="GMI11144.1"/>
    </source>
</evidence>
<dbReference type="PANTHER" id="PTHR48051:SF1">
    <property type="entry name" value="RAS SUPPRESSOR PROTEIN 1"/>
    <property type="match status" value="1"/>
</dbReference>
<dbReference type="SMART" id="SM00364">
    <property type="entry name" value="LRR_BAC"/>
    <property type="match status" value="7"/>
</dbReference>
<proteinExistence type="predicted"/>
<name>A0A9W7FFI5_9STRA</name>
<dbReference type="InterPro" id="IPR001202">
    <property type="entry name" value="WW_dom"/>
</dbReference>
<organism evidence="6 7">
    <name type="scientific">Triparma laevis f. longispina</name>
    <dbReference type="NCBI Taxonomy" id="1714387"/>
    <lineage>
        <taxon>Eukaryota</taxon>
        <taxon>Sar</taxon>
        <taxon>Stramenopiles</taxon>
        <taxon>Ochrophyta</taxon>
        <taxon>Bolidophyceae</taxon>
        <taxon>Parmales</taxon>
        <taxon>Triparmaceae</taxon>
        <taxon>Triparma</taxon>
    </lineage>
</organism>
<dbReference type="PROSITE" id="PS01159">
    <property type="entry name" value="WW_DOMAIN_1"/>
    <property type="match status" value="1"/>
</dbReference>
<feature type="coiled-coil region" evidence="3">
    <location>
        <begin position="669"/>
        <end position="704"/>
    </location>
</feature>
<feature type="domain" description="WW" evidence="5">
    <location>
        <begin position="879"/>
        <end position="905"/>
    </location>
</feature>
<dbReference type="Gene3D" id="3.80.10.10">
    <property type="entry name" value="Ribonuclease Inhibitor"/>
    <property type="match status" value="1"/>
</dbReference>
<keyword evidence="3" id="KW-0175">Coiled coil</keyword>
<dbReference type="SUPFAM" id="SSF52058">
    <property type="entry name" value="L domain-like"/>
    <property type="match status" value="1"/>
</dbReference>
<dbReference type="InterPro" id="IPR003591">
    <property type="entry name" value="Leu-rich_rpt_typical-subtyp"/>
</dbReference>
<feature type="compositionally biased region" description="Basic and acidic residues" evidence="4">
    <location>
        <begin position="1204"/>
        <end position="1238"/>
    </location>
</feature>
<dbReference type="InterPro" id="IPR050216">
    <property type="entry name" value="LRR_domain-containing"/>
</dbReference>
<keyword evidence="1" id="KW-0433">Leucine-rich repeat</keyword>
<sequence>MSLHGEISINVDSEAHLRAALCIQRLIKVRIATRRLRTKISESMFTKKLDMKHGVWYYKNQRSGETTWDVPRGKIPMQPAPEPFIRSLEKEKQSIRFKKSKEKEKRDFLIEQRKEEYRQSQIKFVSQAEQAERDRRDQLWADAVEHGKLTGELNMSWQKLGDISERVYNFRRTSARELTHLRLVGHELEVVPLKLSTSCNNLISLSLTSNRLTSISAVSNLTKLTSLTLLRNKLTKLPAQIGNLVRLEVLELASNRLESLPATFGNLTGLSKLNLECNRLRRIPETLSRLNIKMLNLNSNDLVTLPHCISSMPKLEQLSCNDNKLKYLPSSISESESLKAIHVCNNRIMELPDTLGGLGSLTNLWLDFNNLTALPMSFHKLEKLIELKMEGNIGMVFPTMDKIIRGPKTVLAWSKKRFSTSLFARQQSIVLTFQDILKQVGKHSVGGEEHRGIYEKNVKFDIPGKQKKKDTKGKPEDSLAGPTSIPSEDASGELFYQYPEELFWSMFLPTLEDIWSGGSLDTAGDIRSFPYSRKEAERVMNSFEDPYGPVIYRSPTGWFRRCVCKKADGSRNVCIPPKAGWMCERPVMLVKMHITLERELEERQRQAQERKTVKEASEASEKSAKEYLETDEGQIMIRKMAEARAHELQHSEANSKFKGAVELEFRRRRKRLEKAFKKKEKKLQAKRNEAHDELEKKKDALMEKGKELVGWAAEQNDIQIDKMLDLLANLPEDLLLTQLVDKYETDLAKLVKEIEKKATKGSLAERILPKALIEFKNSMTKDHNEKLNELMVDLKRQYVERESYRARKKVKMEHVKLRKIMGAWTGLGLRENFDEWKVWTKHRVRQRRRDIRKKAREDRFQYEQEMANKDFAVWNLNKWQRNWDEYNDLPYWVHNVTGESTYDEPDIEAYIPKGWVEPDPPECMRDAATGNLLSPRSLRIKEADTPSEASEVGSDDDSDEEWKAERGLGGDGGDSDDDTPAQTPAITDGTEEKKDDAVTGMVPVDGSQTMVAEIPVTVETNNNSVGFADSDEVQLAGGAVVNRPSTSNTMVVRPLTNDGGMGARSRSVKGLKAEQDAAAARILKRRRIQIKKKMQREGLLGEEGEEKQSDIAKMIAKQEAEEAEKNRQPTELEVMIQCGFDPAKGDDYSQKELDAFALKAIKMNKAMGRTANGGVGDLMDENGQSFGHYEPSMFESFFNKRKQNKELKERQAMDRAKKYGGDIPGEKKSGEGREDKEPTGLGTVFSRQGPREG</sequence>
<dbReference type="SMART" id="SM00369">
    <property type="entry name" value="LRR_TYP"/>
    <property type="match status" value="5"/>
</dbReference>
<evidence type="ECO:0000259" key="5">
    <source>
        <dbReference type="PROSITE" id="PS01159"/>
    </source>
</evidence>
<feature type="region of interest" description="Disordered" evidence="4">
    <location>
        <begin position="464"/>
        <end position="486"/>
    </location>
</feature>